<organism evidence="1 2">
    <name type="scientific">Aspergillus rambellii</name>
    <dbReference type="NCBI Taxonomy" id="308745"/>
    <lineage>
        <taxon>Eukaryota</taxon>
        <taxon>Fungi</taxon>
        <taxon>Dikarya</taxon>
        <taxon>Ascomycota</taxon>
        <taxon>Pezizomycotina</taxon>
        <taxon>Eurotiomycetes</taxon>
        <taxon>Eurotiomycetidae</taxon>
        <taxon>Eurotiales</taxon>
        <taxon>Aspergillaceae</taxon>
        <taxon>Aspergillus</taxon>
        <taxon>Aspergillus subgen. Nidulantes</taxon>
    </lineage>
</organism>
<gene>
    <name evidence="1" type="ORF">ARAM_006611</name>
</gene>
<evidence type="ECO:0000313" key="1">
    <source>
        <dbReference type="EMBL" id="KKK26826.1"/>
    </source>
</evidence>
<sequence length="65" mass="7163">MSGANGATLHSISPDGTHSTHAWKVLSRLLPSRDLDTDIWWQLTGRQLAVLLDAAAYPIERQLPI</sequence>
<dbReference type="Proteomes" id="UP000034291">
    <property type="component" value="Unassembled WGS sequence"/>
</dbReference>
<comment type="caution">
    <text evidence="1">The sequence shown here is derived from an EMBL/GenBank/DDBJ whole genome shotgun (WGS) entry which is preliminary data.</text>
</comment>
<evidence type="ECO:0000313" key="2">
    <source>
        <dbReference type="Proteomes" id="UP000034291"/>
    </source>
</evidence>
<reference evidence="1 2" key="1">
    <citation type="submission" date="2015-02" db="EMBL/GenBank/DDBJ databases">
        <title>Draft Genome Sequences of Two Closely-Related Aflatoxigenic Aspergillus Species Obtained from the Cote d'Ivoire.</title>
        <authorList>
            <person name="Moore G.G."/>
            <person name="Beltz S.B."/>
            <person name="Mack B.M."/>
        </authorList>
    </citation>
    <scope>NUCLEOTIDE SEQUENCE [LARGE SCALE GENOMIC DNA]</scope>
    <source>
        <strain evidence="1 2">SRRC1468</strain>
    </source>
</reference>
<protein>
    <submittedName>
        <fullName evidence="1">Uncharacterized protein</fullName>
    </submittedName>
</protein>
<dbReference type="EMBL" id="JZBS01000233">
    <property type="protein sequence ID" value="KKK26826.1"/>
    <property type="molecule type" value="Genomic_DNA"/>
</dbReference>
<keyword evidence="2" id="KW-1185">Reference proteome</keyword>
<dbReference type="AlphaFoldDB" id="A0A0F8VUA0"/>
<name>A0A0F8VUA0_9EURO</name>
<proteinExistence type="predicted"/>
<accession>A0A0F8VUA0</accession>